<comment type="caution">
    <text evidence="2">The sequence shown here is derived from an EMBL/GenBank/DDBJ whole genome shotgun (WGS) entry which is preliminary data.</text>
</comment>
<reference evidence="2 3" key="1">
    <citation type="submission" date="2019-03" db="EMBL/GenBank/DDBJ databases">
        <title>First draft genome of Liparis tanakae, snailfish: a comprehensive survey of snailfish specific genes.</title>
        <authorList>
            <person name="Kim W."/>
            <person name="Song I."/>
            <person name="Jeong J.-H."/>
            <person name="Kim D."/>
            <person name="Kim S."/>
            <person name="Ryu S."/>
            <person name="Song J.Y."/>
            <person name="Lee S.K."/>
        </authorList>
    </citation>
    <scope>NUCLEOTIDE SEQUENCE [LARGE SCALE GENOMIC DNA]</scope>
    <source>
        <tissue evidence="2">Muscle</tissue>
    </source>
</reference>
<evidence type="ECO:0000313" key="2">
    <source>
        <dbReference type="EMBL" id="TNN79487.1"/>
    </source>
</evidence>
<name>A0A4Z2INW9_9TELE</name>
<keyword evidence="3" id="KW-1185">Reference proteome</keyword>
<gene>
    <name evidence="2" type="ORF">EYF80_010301</name>
</gene>
<organism evidence="2 3">
    <name type="scientific">Liparis tanakae</name>
    <name type="common">Tanaka's snailfish</name>
    <dbReference type="NCBI Taxonomy" id="230148"/>
    <lineage>
        <taxon>Eukaryota</taxon>
        <taxon>Metazoa</taxon>
        <taxon>Chordata</taxon>
        <taxon>Craniata</taxon>
        <taxon>Vertebrata</taxon>
        <taxon>Euteleostomi</taxon>
        <taxon>Actinopterygii</taxon>
        <taxon>Neopterygii</taxon>
        <taxon>Teleostei</taxon>
        <taxon>Neoteleostei</taxon>
        <taxon>Acanthomorphata</taxon>
        <taxon>Eupercaria</taxon>
        <taxon>Perciformes</taxon>
        <taxon>Cottioidei</taxon>
        <taxon>Cottales</taxon>
        <taxon>Liparidae</taxon>
        <taxon>Liparis</taxon>
    </lineage>
</organism>
<evidence type="ECO:0000313" key="3">
    <source>
        <dbReference type="Proteomes" id="UP000314294"/>
    </source>
</evidence>
<accession>A0A4Z2INW9</accession>
<feature type="compositionally biased region" description="Basic and acidic residues" evidence="1">
    <location>
        <begin position="62"/>
        <end position="78"/>
    </location>
</feature>
<sequence>MPVRGWPRGDPAILISLRPTSLPPPLMAPTCGGRLRPRLNLTSTTTTTTTTSLHGSQRMNPHHFETQRNRCSPGERDANPPSCRRPQHQRMFKSPAAESRHS</sequence>
<protein>
    <submittedName>
        <fullName evidence="2">Uncharacterized protein</fullName>
    </submittedName>
</protein>
<feature type="compositionally biased region" description="Low complexity" evidence="1">
    <location>
        <begin position="42"/>
        <end position="52"/>
    </location>
</feature>
<evidence type="ECO:0000256" key="1">
    <source>
        <dbReference type="SAM" id="MobiDB-lite"/>
    </source>
</evidence>
<dbReference type="AlphaFoldDB" id="A0A4Z2INW9"/>
<dbReference type="EMBL" id="SRLO01000064">
    <property type="protein sequence ID" value="TNN79487.1"/>
    <property type="molecule type" value="Genomic_DNA"/>
</dbReference>
<feature type="region of interest" description="Disordered" evidence="1">
    <location>
        <begin position="1"/>
        <end position="102"/>
    </location>
</feature>
<dbReference type="Proteomes" id="UP000314294">
    <property type="component" value="Unassembled WGS sequence"/>
</dbReference>
<proteinExistence type="predicted"/>